<dbReference type="CDD" id="cd17404">
    <property type="entry name" value="MFS_SLCO5_OATP5"/>
    <property type="match status" value="1"/>
</dbReference>
<evidence type="ECO:0000259" key="10">
    <source>
        <dbReference type="Pfam" id="PF07648"/>
    </source>
</evidence>
<comment type="subcellular location">
    <subcellularLocation>
        <location evidence="1">Cell membrane</location>
        <topology evidence="1">Multi-pass membrane protein</topology>
    </subcellularLocation>
</comment>
<evidence type="ECO:0000256" key="7">
    <source>
        <dbReference type="ARBA" id="ARBA00023157"/>
    </source>
</evidence>
<feature type="transmembrane region" description="Helical" evidence="9">
    <location>
        <begin position="739"/>
        <end position="762"/>
    </location>
</feature>
<dbReference type="Proteomes" id="UP000838878">
    <property type="component" value="Chromosome 6"/>
</dbReference>
<feature type="transmembrane region" description="Helical" evidence="9">
    <location>
        <begin position="230"/>
        <end position="252"/>
    </location>
</feature>
<accession>A0A8J9UWJ2</accession>
<evidence type="ECO:0000256" key="9">
    <source>
        <dbReference type="SAM" id="Phobius"/>
    </source>
</evidence>
<feature type="transmembrane region" description="Helical" evidence="9">
    <location>
        <begin position="163"/>
        <end position="183"/>
    </location>
</feature>
<evidence type="ECO:0000313" key="11">
    <source>
        <dbReference type="EMBL" id="CAH0727413.1"/>
    </source>
</evidence>
<feature type="compositionally biased region" description="Polar residues" evidence="8">
    <location>
        <begin position="854"/>
        <end position="863"/>
    </location>
</feature>
<feature type="transmembrane region" description="Helical" evidence="9">
    <location>
        <begin position="477"/>
        <end position="499"/>
    </location>
</feature>
<evidence type="ECO:0000313" key="12">
    <source>
        <dbReference type="Proteomes" id="UP000838878"/>
    </source>
</evidence>
<dbReference type="GO" id="GO:0015347">
    <property type="term" value="F:sodium-independent organic anion transmembrane transporter activity"/>
    <property type="evidence" value="ECO:0007669"/>
    <property type="project" value="TreeGrafter"/>
</dbReference>
<feature type="transmembrane region" description="Helical" evidence="9">
    <location>
        <begin position="514"/>
        <end position="537"/>
    </location>
</feature>
<name>A0A8J9UWJ2_9NEOP</name>
<evidence type="ECO:0000256" key="5">
    <source>
        <dbReference type="ARBA" id="ARBA00022989"/>
    </source>
</evidence>
<comment type="similarity">
    <text evidence="2">Belongs to the organo anion transporter (TC 2.A.60) family.</text>
</comment>
<keyword evidence="6 9" id="KW-0472">Membrane</keyword>
<feature type="transmembrane region" description="Helical" evidence="9">
    <location>
        <begin position="396"/>
        <end position="417"/>
    </location>
</feature>
<dbReference type="InterPro" id="IPR036058">
    <property type="entry name" value="Kazal_dom_sf"/>
</dbReference>
<evidence type="ECO:0000256" key="6">
    <source>
        <dbReference type="ARBA" id="ARBA00023136"/>
    </source>
</evidence>
<reference evidence="11" key="1">
    <citation type="submission" date="2021-12" db="EMBL/GenBank/DDBJ databases">
        <authorList>
            <person name="Martin H S."/>
        </authorList>
    </citation>
    <scope>NUCLEOTIDE SEQUENCE</scope>
</reference>
<feature type="transmembrane region" description="Helical" evidence="9">
    <location>
        <begin position="701"/>
        <end position="727"/>
    </location>
</feature>
<keyword evidence="4 9" id="KW-0812">Transmembrane</keyword>
<dbReference type="Gene3D" id="1.20.1250.20">
    <property type="entry name" value="MFS general substrate transporter like domains"/>
    <property type="match status" value="1"/>
</dbReference>
<dbReference type="Pfam" id="PF07648">
    <property type="entry name" value="Kazal_2"/>
    <property type="match status" value="1"/>
</dbReference>
<feature type="transmembrane region" description="Helical" evidence="9">
    <location>
        <begin position="203"/>
        <end position="223"/>
    </location>
</feature>
<feature type="transmembrane region" description="Helical" evidence="9">
    <location>
        <begin position="549"/>
        <end position="569"/>
    </location>
</feature>
<feature type="region of interest" description="Disordered" evidence="8">
    <location>
        <begin position="854"/>
        <end position="941"/>
    </location>
</feature>
<organism evidence="11 12">
    <name type="scientific">Brenthis ino</name>
    <name type="common">lesser marbled fritillary</name>
    <dbReference type="NCBI Taxonomy" id="405034"/>
    <lineage>
        <taxon>Eukaryota</taxon>
        <taxon>Metazoa</taxon>
        <taxon>Ecdysozoa</taxon>
        <taxon>Arthropoda</taxon>
        <taxon>Hexapoda</taxon>
        <taxon>Insecta</taxon>
        <taxon>Pterygota</taxon>
        <taxon>Neoptera</taxon>
        <taxon>Endopterygota</taxon>
        <taxon>Lepidoptera</taxon>
        <taxon>Glossata</taxon>
        <taxon>Ditrysia</taxon>
        <taxon>Papilionoidea</taxon>
        <taxon>Nymphalidae</taxon>
        <taxon>Heliconiinae</taxon>
        <taxon>Argynnini</taxon>
        <taxon>Brenthis</taxon>
    </lineage>
</organism>
<feature type="transmembrane region" description="Helical" evidence="9">
    <location>
        <begin position="793"/>
        <end position="815"/>
    </location>
</feature>
<dbReference type="AlphaFoldDB" id="A0A8J9UWJ2"/>
<dbReference type="SUPFAM" id="SSF103473">
    <property type="entry name" value="MFS general substrate transporter"/>
    <property type="match status" value="1"/>
</dbReference>
<dbReference type="InterPro" id="IPR036259">
    <property type="entry name" value="MFS_trans_sf"/>
</dbReference>
<keyword evidence="7" id="KW-1015">Disulfide bond</keyword>
<gene>
    <name evidence="11" type="ORF">BINO364_LOCUS12758</name>
</gene>
<dbReference type="EMBL" id="OV170226">
    <property type="protein sequence ID" value="CAH0727413.1"/>
    <property type="molecule type" value="Genomic_DNA"/>
</dbReference>
<evidence type="ECO:0000256" key="4">
    <source>
        <dbReference type="ARBA" id="ARBA00022692"/>
    </source>
</evidence>
<feature type="non-terminal residue" evidence="11">
    <location>
        <position position="1036"/>
    </location>
</feature>
<feature type="transmembrane region" description="Helical" evidence="9">
    <location>
        <begin position="311"/>
        <end position="336"/>
    </location>
</feature>
<feature type="transmembrane region" description="Helical" evidence="9">
    <location>
        <begin position="348"/>
        <end position="371"/>
    </location>
</feature>
<dbReference type="PANTHER" id="PTHR11388">
    <property type="entry name" value="ORGANIC ANION TRANSPORTER"/>
    <property type="match status" value="1"/>
</dbReference>
<proteinExistence type="inferred from homology"/>
<dbReference type="NCBIfam" id="TIGR00805">
    <property type="entry name" value="oat"/>
    <property type="match status" value="1"/>
</dbReference>
<evidence type="ECO:0000256" key="3">
    <source>
        <dbReference type="ARBA" id="ARBA00022475"/>
    </source>
</evidence>
<protein>
    <recommendedName>
        <fullName evidence="10">Kazal-like domain-containing protein</fullName>
    </recommendedName>
</protein>
<keyword evidence="3" id="KW-1003">Cell membrane</keyword>
<keyword evidence="12" id="KW-1185">Reference proteome</keyword>
<feature type="compositionally biased region" description="Polar residues" evidence="8">
    <location>
        <begin position="889"/>
        <end position="903"/>
    </location>
</feature>
<dbReference type="Pfam" id="PF03137">
    <property type="entry name" value="OATP"/>
    <property type="match status" value="1"/>
</dbReference>
<dbReference type="GO" id="GO:0016323">
    <property type="term" value="C:basolateral plasma membrane"/>
    <property type="evidence" value="ECO:0007669"/>
    <property type="project" value="TreeGrafter"/>
</dbReference>
<sequence length="1036" mass="113368">MFKHGDPQASCVTKWQAISLKNMINIPQILEISSRESIYTTINIPICLDKTLEELKVDTSRAEWKGHRRQESMYAMTGLYAESGCAEGDAAGPSAPQPPRETTKCHSRNASACICDRDREREREKEKPHQLFPEILDIPHDARDCGILSWRPLFIQRFSSIKVFVFFLSFLVTLQQALSSGYINSVITTIEKRFEIPSSLSGLIASSYEIGNVITVIFVSYLGSRRHIPVWIAVGAVIMGIGSLVFVVPHFIAEANSEMLANNKSDENICRLPGALEQDLGGLGRLSQGLPPSNLRPDNCIKSSPSTFMPVMVFVVAQLLLGCGGSPLLTLGTTYVDDHVRPESSSMYIGCMYSMAAFGPVLGFLLGAYLLRFHMDSFSGAIISIDPGDHKWVGMWWGGFLLCGLLLILVAIPFFSFPKVLVREKEKIRLVEKAAAAAGTSTSKTPAKPQSDIKDTGYGKDIKDIPVSMWRLLKNPVYVVTCLGACMELMIVSGFVVFLPKYLETQFSLGKSQASVFTGSVAIPGACIGIFMGGCLLKRLELRPKGAVQFVLISNTICLSCYALLFFLGCDNIKMAGTTIPYTNNSNPEPFKVNLTAACNFNCLCTETDMEPVCGNNGLTYFSPCHAGCAAFSSRSNFTNCACVHENSRDMGVGLGVGVGVGVVSGASASALTAGAAREYSEVTVVPVATAGACNPPCTTIFPFLVLLFFMTFVVAVTQMPLLMIVLRSVSEEERSFALGMQFVIFRLFGYIPAPIVFGNLIDSTCILWKQSCSGEKGGRCLLYDIEQFRYRYVGLCGGIKIVALGIFLADWWLVRRRRHLETSPPLDPHKDIAGSIISLDKLFEELPSTDNASGFRSGLTSGPSSATTTPLEPAPAPDADGRGRLQRTDSQYSQDSQRTVGKNSRVLVASRHLRNDSKTIQLESRSSHSHTHSRSHSRDLSLDQLKQLALKSMESLDLTALPLPLPKCVDEESKRLIEGGVLRHRRTSSKDMKPPESKHKRTSSHHITVEHELSLQLQKGRSVDQLAASPLDPRV</sequence>
<feature type="region of interest" description="Disordered" evidence="8">
    <location>
        <begin position="980"/>
        <end position="1036"/>
    </location>
</feature>
<dbReference type="InterPro" id="IPR004156">
    <property type="entry name" value="OATP"/>
</dbReference>
<dbReference type="GO" id="GO:0043252">
    <property type="term" value="P:sodium-independent organic anion transport"/>
    <property type="evidence" value="ECO:0007669"/>
    <property type="project" value="TreeGrafter"/>
</dbReference>
<evidence type="ECO:0000256" key="8">
    <source>
        <dbReference type="SAM" id="MobiDB-lite"/>
    </source>
</evidence>
<dbReference type="PANTHER" id="PTHR11388:SF142">
    <property type="entry name" value="SOLUTE CARRIER ORGANIC ANION TRANSPORTER FAMILY MEMBER 5A1"/>
    <property type="match status" value="1"/>
</dbReference>
<evidence type="ECO:0000256" key="2">
    <source>
        <dbReference type="ARBA" id="ARBA00009657"/>
    </source>
</evidence>
<dbReference type="InterPro" id="IPR002350">
    <property type="entry name" value="Kazal_dom"/>
</dbReference>
<dbReference type="SUPFAM" id="SSF100895">
    <property type="entry name" value="Kazal-type serine protease inhibitors"/>
    <property type="match status" value="1"/>
</dbReference>
<evidence type="ECO:0000256" key="1">
    <source>
        <dbReference type="ARBA" id="ARBA00004651"/>
    </source>
</evidence>
<feature type="domain" description="Kazal-like" evidence="10">
    <location>
        <begin position="602"/>
        <end position="643"/>
    </location>
</feature>
<feature type="compositionally biased region" description="Basic and acidic residues" evidence="8">
    <location>
        <begin position="989"/>
        <end position="998"/>
    </location>
</feature>
<keyword evidence="5 9" id="KW-1133">Transmembrane helix</keyword>
<dbReference type="OrthoDB" id="5062115at2759"/>